<evidence type="ECO:0000256" key="4">
    <source>
        <dbReference type="ARBA" id="ARBA00023295"/>
    </source>
</evidence>
<feature type="active site" description="Proton donor" evidence="6">
    <location>
        <position position="521"/>
    </location>
</feature>
<reference evidence="11" key="1">
    <citation type="submission" date="2021-01" db="EMBL/GenBank/DDBJ databases">
        <title>Whole genome shotgun sequence of Rugosimonospora africana NBRC 104875.</title>
        <authorList>
            <person name="Komaki H."/>
            <person name="Tamura T."/>
        </authorList>
    </citation>
    <scope>NUCLEOTIDE SEQUENCE</scope>
    <source>
        <strain evidence="11">NBRC 104875</strain>
    </source>
</reference>
<feature type="binding site" evidence="7">
    <location>
        <position position="175"/>
    </location>
    <ligand>
        <name>substrate</name>
    </ligand>
</feature>
<evidence type="ECO:0000313" key="11">
    <source>
        <dbReference type="EMBL" id="GIH16455.1"/>
    </source>
</evidence>
<evidence type="ECO:0000259" key="10">
    <source>
        <dbReference type="Pfam" id="PF16875"/>
    </source>
</evidence>
<dbReference type="CDD" id="cd14791">
    <property type="entry name" value="GH36"/>
    <property type="match status" value="1"/>
</dbReference>
<dbReference type="PANTHER" id="PTHR43053:SF3">
    <property type="entry name" value="ALPHA-GALACTOSIDASE C-RELATED"/>
    <property type="match status" value="1"/>
</dbReference>
<feature type="active site" description="Nucleophile" evidence="6">
    <location>
        <position position="452"/>
    </location>
</feature>
<dbReference type="Pfam" id="PF16875">
    <property type="entry name" value="Glyco_hydro_36N"/>
    <property type="match status" value="1"/>
</dbReference>
<evidence type="ECO:0000256" key="2">
    <source>
        <dbReference type="ARBA" id="ARBA00012755"/>
    </source>
</evidence>
<comment type="caution">
    <text evidence="11">The sequence shown here is derived from an EMBL/GenBank/DDBJ whole genome shotgun (WGS) entry which is preliminary data.</text>
</comment>
<dbReference type="InterPro" id="IPR002252">
    <property type="entry name" value="Glyco_hydro_36"/>
</dbReference>
<dbReference type="PRINTS" id="PR00743">
    <property type="entry name" value="GLHYDRLASE36"/>
</dbReference>
<dbReference type="PIRSF" id="PIRSF005536">
    <property type="entry name" value="Agal"/>
    <property type="match status" value="1"/>
</dbReference>
<evidence type="ECO:0000256" key="3">
    <source>
        <dbReference type="ARBA" id="ARBA00022801"/>
    </source>
</evidence>
<dbReference type="PROSITE" id="PS00512">
    <property type="entry name" value="ALPHA_GALACTOSIDASE"/>
    <property type="match status" value="1"/>
</dbReference>
<feature type="binding site" evidence="7">
    <location>
        <begin position="340"/>
        <end position="341"/>
    </location>
    <ligand>
        <name>substrate</name>
    </ligand>
</feature>
<evidence type="ECO:0000256" key="5">
    <source>
        <dbReference type="PIRNR" id="PIRNR005536"/>
    </source>
</evidence>
<dbReference type="AlphaFoldDB" id="A0A8J3QS21"/>
<evidence type="ECO:0000256" key="1">
    <source>
        <dbReference type="ARBA" id="ARBA00001255"/>
    </source>
</evidence>
<feature type="region of interest" description="Disordered" evidence="8">
    <location>
        <begin position="256"/>
        <end position="277"/>
    </location>
</feature>
<dbReference type="FunFam" id="3.20.20.70:FF:000118">
    <property type="entry name" value="Alpha-galactosidase"/>
    <property type="match status" value="1"/>
</dbReference>
<dbReference type="InterPro" id="IPR031704">
    <property type="entry name" value="Glyco_hydro_36_N"/>
</dbReference>
<feature type="domain" description="Glycosyl hydrolase family 36 N-terminal" evidence="10">
    <location>
        <begin position="30"/>
        <end position="260"/>
    </location>
</feature>
<evidence type="ECO:0000256" key="7">
    <source>
        <dbReference type="PIRSR" id="PIRSR005536-2"/>
    </source>
</evidence>
<feature type="domain" description="Glycosyl hydrolase family 36 C-terminal" evidence="9">
    <location>
        <begin position="622"/>
        <end position="698"/>
    </location>
</feature>
<accession>A0A8J3QS21</accession>
<evidence type="ECO:0000259" key="9">
    <source>
        <dbReference type="Pfam" id="PF16874"/>
    </source>
</evidence>
<evidence type="ECO:0000256" key="6">
    <source>
        <dbReference type="PIRSR" id="PIRSR005536-1"/>
    </source>
</evidence>
<dbReference type="InterPro" id="IPR013780">
    <property type="entry name" value="Glyco_hydro_b"/>
</dbReference>
<feature type="binding site" evidence="7">
    <location>
        <position position="521"/>
    </location>
    <ligand>
        <name>substrate</name>
    </ligand>
</feature>
<dbReference type="RefSeq" id="WP_203920028.1">
    <property type="nucleotide sequence ID" value="NZ_BONZ01000043.1"/>
</dbReference>
<dbReference type="InterPro" id="IPR013785">
    <property type="entry name" value="Aldolase_TIM"/>
</dbReference>
<dbReference type="InterPro" id="IPR050985">
    <property type="entry name" value="Alpha-glycosidase_related"/>
</dbReference>
<keyword evidence="3 5" id="KW-0378">Hydrolase</keyword>
<evidence type="ECO:0000313" key="12">
    <source>
        <dbReference type="Proteomes" id="UP000642748"/>
    </source>
</evidence>
<dbReference type="InterPro" id="IPR000111">
    <property type="entry name" value="Glyco_hydro_27/36_CS"/>
</dbReference>
<feature type="binding site" evidence="7">
    <location>
        <position position="499"/>
    </location>
    <ligand>
        <name>substrate</name>
    </ligand>
</feature>
<dbReference type="Proteomes" id="UP000642748">
    <property type="component" value="Unassembled WGS sequence"/>
</dbReference>
<dbReference type="Pfam" id="PF02065">
    <property type="entry name" value="Melibiase"/>
    <property type="match status" value="1"/>
</dbReference>
<dbReference type="InterPro" id="IPR031705">
    <property type="entry name" value="Glyco_hydro_36_C"/>
</dbReference>
<proteinExistence type="inferred from homology"/>
<dbReference type="EC" id="3.2.1.22" evidence="2 5"/>
<sequence length="702" mass="77497">MFPIEYDAASRTWLLSTPGTGYAMRLGDDGTLRHLYWGAPLTLEQAAAVPAPRPVTMTQFEGREYDIEELPVEGGARFGAVALRVRFADGTRGLELAYADHATDGGTLRIRFVDRHYPVEVGLHYRVRPDSDVIERWTSVANTGGEPVEVLRADSAVWPIPGRPGYALRHVTGHWGGETQLERAGLARGETVLTSRRGTTGHHANPWLTIDAADAGEEHGEVFSTALAWSGTWRLTVTRTATDVVSVSAGAGHEGVGWRLRPGQRRDTPVSAGLRSTGGYGGASDAWHRYVRTHVLPHPDELRPVTYNSWEATGFTVDEAGQRLLARQAAALGVQLFVMDDGWFGARVSDHAGLGDWTVNPDRFPNGLAPLVDEVHQLGMKFGIWVEPEMVNPDSDLYRAHPDWVLHFPNRRRTELRQQLVLNFARPDVAEWAHGWLDELVGKNGIDFLKWDMNRPFTEAGWPDGSEDADRLWMSYVDNLYRVIDRLRADHPGLRIQSCCGGGGRVDLGILRRTDEVWTSDNTDAYDRLAIQHGYGQLYPAATMCAWVTDVPNFLTGRTVPLRFRFHVAMAGVLAIGGNLPEWTESELAEAGPLVAQYKRIAPVVQRGRLHRLLPPVGDGLSAVQYVAPDGRESAVFCWLPAPHFGHTVPALRLRGLDPAGRYRDEETGEVHHGAVLLGHGLRPSLPAGDYASALVHLVRVD</sequence>
<dbReference type="GO" id="GO:0004557">
    <property type="term" value="F:alpha-galactosidase activity"/>
    <property type="evidence" value="ECO:0007669"/>
    <property type="project" value="UniProtKB-UniRule"/>
</dbReference>
<dbReference type="GO" id="GO:0016052">
    <property type="term" value="P:carbohydrate catabolic process"/>
    <property type="evidence" value="ECO:0007669"/>
    <property type="project" value="InterPro"/>
</dbReference>
<comment type="similarity">
    <text evidence="5">Belongs to the glycosyl hydrolase.</text>
</comment>
<dbReference type="InterPro" id="IPR038417">
    <property type="entry name" value="Alpga-gal_N_sf"/>
</dbReference>
<dbReference type="Pfam" id="PF16874">
    <property type="entry name" value="Glyco_hydro_36C"/>
    <property type="match status" value="1"/>
</dbReference>
<organism evidence="11 12">
    <name type="scientific">Rugosimonospora africana</name>
    <dbReference type="NCBI Taxonomy" id="556532"/>
    <lineage>
        <taxon>Bacteria</taxon>
        <taxon>Bacillati</taxon>
        <taxon>Actinomycetota</taxon>
        <taxon>Actinomycetes</taxon>
        <taxon>Micromonosporales</taxon>
        <taxon>Micromonosporaceae</taxon>
        <taxon>Rugosimonospora</taxon>
    </lineage>
</organism>
<dbReference type="InterPro" id="IPR017853">
    <property type="entry name" value="GH"/>
</dbReference>
<name>A0A8J3QS21_9ACTN</name>
<feature type="binding site" evidence="7">
    <location>
        <position position="417"/>
    </location>
    <ligand>
        <name>substrate</name>
    </ligand>
</feature>
<gene>
    <name evidence="11" type="primary">galA_3</name>
    <name evidence="11" type="ORF">Raf01_46270</name>
</gene>
<dbReference type="Gene3D" id="2.70.98.60">
    <property type="entry name" value="alpha-galactosidase from lactobacil brevis"/>
    <property type="match status" value="1"/>
</dbReference>
<protein>
    <recommendedName>
        <fullName evidence="2 5">Alpha-galactosidase</fullName>
        <ecNumber evidence="2 5">3.2.1.22</ecNumber>
    </recommendedName>
</protein>
<keyword evidence="12" id="KW-1185">Reference proteome</keyword>
<keyword evidence="4 5" id="KW-0326">Glycosidase</keyword>
<comment type="catalytic activity">
    <reaction evidence="1 5">
        <text>Hydrolysis of terminal, non-reducing alpha-D-galactose residues in alpha-D-galactosides, including galactose oligosaccharides, galactomannans and galactolipids.</text>
        <dbReference type="EC" id="3.2.1.22"/>
    </reaction>
</comment>
<feature type="binding site" evidence="7">
    <location>
        <begin position="450"/>
        <end position="454"/>
    </location>
    <ligand>
        <name>substrate</name>
    </ligand>
</feature>
<evidence type="ECO:0000256" key="8">
    <source>
        <dbReference type="SAM" id="MobiDB-lite"/>
    </source>
</evidence>
<dbReference type="PANTHER" id="PTHR43053">
    <property type="entry name" value="GLYCOSIDASE FAMILY 31"/>
    <property type="match status" value="1"/>
</dbReference>
<dbReference type="EMBL" id="BONZ01000043">
    <property type="protein sequence ID" value="GIH16455.1"/>
    <property type="molecule type" value="Genomic_DNA"/>
</dbReference>
<dbReference type="SUPFAM" id="SSF51445">
    <property type="entry name" value="(Trans)glycosidases"/>
    <property type="match status" value="1"/>
</dbReference>
<dbReference type="Gene3D" id="2.60.40.1180">
    <property type="entry name" value="Golgi alpha-mannosidase II"/>
    <property type="match status" value="1"/>
</dbReference>
<dbReference type="Gene3D" id="3.20.20.70">
    <property type="entry name" value="Aldolase class I"/>
    <property type="match status" value="1"/>
</dbReference>